<dbReference type="AlphaFoldDB" id="A0A540LNH4"/>
<gene>
    <name evidence="2" type="ORF">C1H46_026403</name>
</gene>
<dbReference type="Pfam" id="PF03080">
    <property type="entry name" value="Neprosin"/>
    <property type="match status" value="1"/>
</dbReference>
<dbReference type="Proteomes" id="UP000315295">
    <property type="component" value="Unassembled WGS sequence"/>
</dbReference>
<comment type="caution">
    <text evidence="2">The sequence shown here is derived from an EMBL/GenBank/DDBJ whole genome shotgun (WGS) entry which is preliminary data.</text>
</comment>
<sequence length="190" mass="21239">MEIRPGALISSPRGLYKLTGQLVRKTSLGPVSKFGGDTYDVGLSIYHSQDPVSENWWLQIGAKSNITVGYWPKEIVPSLLNGAEDAEWGGIAMTKENEDSPPMGGGQFPDGFYDHAAYFKEVRYMLKVLEQVIPTYCDSFTNMQIEHVVMPYKTIKIHGSRVGVIDSSLEDLVVIVELRMNVQTSFYGRK</sequence>
<protein>
    <recommendedName>
        <fullName evidence="1">Neprosin PEP catalytic domain-containing protein</fullName>
    </recommendedName>
</protein>
<dbReference type="PANTHER" id="PTHR31589:SF232">
    <property type="entry name" value="NEPROSIN DOMAIN-CONTAINING PROTEIN"/>
    <property type="match status" value="1"/>
</dbReference>
<dbReference type="PANTHER" id="PTHR31589">
    <property type="entry name" value="PROTEIN, PUTATIVE (DUF239)-RELATED-RELATED"/>
    <property type="match status" value="1"/>
</dbReference>
<feature type="domain" description="Neprosin PEP catalytic" evidence="1">
    <location>
        <begin position="1"/>
        <end position="168"/>
    </location>
</feature>
<reference evidence="2 3" key="1">
    <citation type="journal article" date="2019" name="G3 (Bethesda)">
        <title>Sequencing of a Wild Apple (Malus baccata) Genome Unravels the Differences Between Cultivated and Wild Apple Species Regarding Disease Resistance and Cold Tolerance.</title>
        <authorList>
            <person name="Chen X."/>
        </authorList>
    </citation>
    <scope>NUCLEOTIDE SEQUENCE [LARGE SCALE GENOMIC DNA]</scope>
    <source>
        <strain evidence="3">cv. Shandingzi</strain>
        <tissue evidence="2">Leaves</tissue>
    </source>
</reference>
<accession>A0A540LNH4</accession>
<proteinExistence type="predicted"/>
<dbReference type="PROSITE" id="PS52045">
    <property type="entry name" value="NEPROSIN_PEP_CD"/>
    <property type="match status" value="1"/>
</dbReference>
<name>A0A540LNH4_MALBA</name>
<evidence type="ECO:0000313" key="2">
    <source>
        <dbReference type="EMBL" id="TQD88040.1"/>
    </source>
</evidence>
<organism evidence="2 3">
    <name type="scientific">Malus baccata</name>
    <name type="common">Siberian crab apple</name>
    <name type="synonym">Pyrus baccata</name>
    <dbReference type="NCBI Taxonomy" id="106549"/>
    <lineage>
        <taxon>Eukaryota</taxon>
        <taxon>Viridiplantae</taxon>
        <taxon>Streptophyta</taxon>
        <taxon>Embryophyta</taxon>
        <taxon>Tracheophyta</taxon>
        <taxon>Spermatophyta</taxon>
        <taxon>Magnoliopsida</taxon>
        <taxon>eudicotyledons</taxon>
        <taxon>Gunneridae</taxon>
        <taxon>Pentapetalae</taxon>
        <taxon>rosids</taxon>
        <taxon>fabids</taxon>
        <taxon>Rosales</taxon>
        <taxon>Rosaceae</taxon>
        <taxon>Amygdaloideae</taxon>
        <taxon>Maleae</taxon>
        <taxon>Malus</taxon>
    </lineage>
</organism>
<dbReference type="STRING" id="106549.A0A540LNH4"/>
<evidence type="ECO:0000313" key="3">
    <source>
        <dbReference type="Proteomes" id="UP000315295"/>
    </source>
</evidence>
<evidence type="ECO:0000259" key="1">
    <source>
        <dbReference type="PROSITE" id="PS52045"/>
    </source>
</evidence>
<dbReference type="InterPro" id="IPR004314">
    <property type="entry name" value="Neprosin"/>
</dbReference>
<keyword evidence="3" id="KW-1185">Reference proteome</keyword>
<dbReference type="InterPro" id="IPR053168">
    <property type="entry name" value="Glutamic_endopeptidase"/>
</dbReference>
<dbReference type="EMBL" id="VIEB01000517">
    <property type="protein sequence ID" value="TQD88040.1"/>
    <property type="molecule type" value="Genomic_DNA"/>
</dbReference>